<reference evidence="2 3" key="1">
    <citation type="submission" date="2015-09" db="EMBL/GenBank/DDBJ databases">
        <title>Draft Genome Sequence of Pseudoalteromonas lipolytica UCD-48B.</title>
        <authorList>
            <person name="Krusor M."/>
            <person name="Coil D.A."/>
            <person name="Lang J.M."/>
            <person name="Eisen J.A."/>
            <person name="Alexiev A."/>
        </authorList>
    </citation>
    <scope>NUCLEOTIDE SEQUENCE [LARGE SCALE GENOMIC DNA]</scope>
    <source>
        <strain evidence="2 3">UCD-48B</strain>
    </source>
</reference>
<protein>
    <recommendedName>
        <fullName evidence="1">HNH nuclease domain-containing protein</fullName>
    </recommendedName>
</protein>
<dbReference type="Pfam" id="PF13391">
    <property type="entry name" value="HNH_2"/>
    <property type="match status" value="1"/>
</dbReference>
<feature type="domain" description="HNH nuclease" evidence="1">
    <location>
        <begin position="63"/>
        <end position="115"/>
    </location>
</feature>
<dbReference type="InterPro" id="IPR003615">
    <property type="entry name" value="HNH_nuc"/>
</dbReference>
<evidence type="ECO:0000313" key="2">
    <source>
        <dbReference type="EMBL" id="KPM83186.1"/>
    </source>
</evidence>
<dbReference type="Proteomes" id="UP000050378">
    <property type="component" value="Unassembled WGS sequence"/>
</dbReference>
<comment type="caution">
    <text evidence="2">The sequence shown here is derived from an EMBL/GenBank/DDBJ whole genome shotgun (WGS) entry which is preliminary data.</text>
</comment>
<proteinExistence type="predicted"/>
<organism evidence="2 3">
    <name type="scientific">Pseudoalteromonas lipolytica</name>
    <dbReference type="NCBI Taxonomy" id="570156"/>
    <lineage>
        <taxon>Bacteria</taxon>
        <taxon>Pseudomonadati</taxon>
        <taxon>Pseudomonadota</taxon>
        <taxon>Gammaproteobacteria</taxon>
        <taxon>Alteromonadales</taxon>
        <taxon>Pseudoalteromonadaceae</taxon>
        <taxon>Pseudoalteromonas</taxon>
    </lineage>
</organism>
<accession>A0A0P7EIS2</accession>
<dbReference type="EMBL" id="LJTC01000008">
    <property type="protein sequence ID" value="KPM83186.1"/>
    <property type="molecule type" value="Genomic_DNA"/>
</dbReference>
<evidence type="ECO:0000313" key="3">
    <source>
        <dbReference type="Proteomes" id="UP000050378"/>
    </source>
</evidence>
<evidence type="ECO:0000259" key="1">
    <source>
        <dbReference type="Pfam" id="PF13391"/>
    </source>
</evidence>
<gene>
    <name evidence="2" type="ORF">AOG27_13790</name>
</gene>
<name>A0A0P7EIS2_9GAMM</name>
<sequence>MVTPLSAGQDIDVDVIPEAKIGEAIDELADFKGLNETEKDALVKVRIGQGSYRDALDDIWKGCALTGIKCRDLLRASHIKAWRDAEAHERLDPYNGLLLAAHLDALFDKGLISFDSNGFILISDSISESDLNKLSFDKTMQLHIPQKTHEYMKYHREKYGFGC</sequence>
<dbReference type="PATRIC" id="fig|570156.3.peg.3863"/>
<dbReference type="AlphaFoldDB" id="A0A0P7EIS2"/>